<organism evidence="1 2">
    <name type="scientific">Micromonospora pattaloongensis</name>
    <dbReference type="NCBI Taxonomy" id="405436"/>
    <lineage>
        <taxon>Bacteria</taxon>
        <taxon>Bacillati</taxon>
        <taxon>Actinomycetota</taxon>
        <taxon>Actinomycetes</taxon>
        <taxon>Micromonosporales</taxon>
        <taxon>Micromonosporaceae</taxon>
        <taxon>Micromonospora</taxon>
    </lineage>
</organism>
<sequence>MFMVLPIPRPGMVVDLARAAVGQALTTAAALAALPGRAFTVLDEIEALVKRINGVVDRAEVLLTRADVVVEDAEEAAVRVAAIATAATAAVEEATRMAAAVAVVVTNAEQVAAEAGTLVAGGTELADQARQLLSAYEPTLRRAAPMAGRFVEQLTPEEVDAAIRLVDELPALTRHITADVLPILATLDRVGPDIHELLEVTRDLRLAVAGIPGLQRLIRRGEDRLADEDAASR</sequence>
<dbReference type="AlphaFoldDB" id="A0A1H3FHS0"/>
<keyword evidence="2" id="KW-1185">Reference proteome</keyword>
<reference evidence="2" key="1">
    <citation type="submission" date="2016-10" db="EMBL/GenBank/DDBJ databases">
        <authorList>
            <person name="Varghese N."/>
            <person name="Submissions S."/>
        </authorList>
    </citation>
    <scope>NUCLEOTIDE SEQUENCE [LARGE SCALE GENOMIC DNA]</scope>
    <source>
        <strain evidence="2">DSM 45245</strain>
    </source>
</reference>
<evidence type="ECO:0000313" key="1">
    <source>
        <dbReference type="EMBL" id="SDX90480.1"/>
    </source>
</evidence>
<protein>
    <recommendedName>
        <fullName evidence="3">Ribulose 1,5-bisphosphate carboxylase large subunit</fullName>
    </recommendedName>
</protein>
<dbReference type="STRING" id="405436.SAMN05444365_10114"/>
<proteinExistence type="predicted"/>
<dbReference type="Proteomes" id="UP000242415">
    <property type="component" value="Unassembled WGS sequence"/>
</dbReference>
<evidence type="ECO:0008006" key="3">
    <source>
        <dbReference type="Google" id="ProtNLM"/>
    </source>
</evidence>
<gene>
    <name evidence="1" type="ORF">SAMN05444365_10114</name>
</gene>
<name>A0A1H3FHS0_9ACTN</name>
<dbReference type="EMBL" id="FNPH01000001">
    <property type="protein sequence ID" value="SDX90480.1"/>
    <property type="molecule type" value="Genomic_DNA"/>
</dbReference>
<accession>A0A1H3FHS0</accession>
<evidence type="ECO:0000313" key="2">
    <source>
        <dbReference type="Proteomes" id="UP000242415"/>
    </source>
</evidence>